<dbReference type="EMBL" id="MCGN01000005">
    <property type="protein sequence ID" value="ORY96523.1"/>
    <property type="molecule type" value="Genomic_DNA"/>
</dbReference>
<sequence>MVPHKKSGNEETFLPDFALYNSDISSEVRFELMTIEVKAMKPSDNKYESDLVRLGKQLQVMIDKQALFGVADPMAVEVLVRGVWSKFYKMKLDGKGIYALVELSTFHLMRTPSDITLVPGIIERFMQLKANNHRYGRTACLCLF</sequence>
<name>A0A1X2HCJ4_SYNRA</name>
<reference evidence="1 2" key="1">
    <citation type="submission" date="2016-07" db="EMBL/GenBank/DDBJ databases">
        <title>Pervasive Adenine N6-methylation of Active Genes in Fungi.</title>
        <authorList>
            <consortium name="DOE Joint Genome Institute"/>
            <person name="Mondo S.J."/>
            <person name="Dannebaum R.O."/>
            <person name="Kuo R.C."/>
            <person name="Labutti K."/>
            <person name="Haridas S."/>
            <person name="Kuo A."/>
            <person name="Salamov A."/>
            <person name="Ahrendt S.R."/>
            <person name="Lipzen A."/>
            <person name="Sullivan W."/>
            <person name="Andreopoulos W.B."/>
            <person name="Clum A."/>
            <person name="Lindquist E."/>
            <person name="Daum C."/>
            <person name="Ramamoorthy G.K."/>
            <person name="Gryganskyi A."/>
            <person name="Culley D."/>
            <person name="Magnuson J.K."/>
            <person name="James T.Y."/>
            <person name="O'Malley M.A."/>
            <person name="Stajich J.E."/>
            <person name="Spatafora J.W."/>
            <person name="Visel A."/>
            <person name="Grigoriev I.V."/>
        </authorList>
    </citation>
    <scope>NUCLEOTIDE SEQUENCE [LARGE SCALE GENOMIC DNA]</scope>
    <source>
        <strain evidence="1 2">NRRL 2496</strain>
    </source>
</reference>
<comment type="caution">
    <text evidence="1">The sequence shown here is derived from an EMBL/GenBank/DDBJ whole genome shotgun (WGS) entry which is preliminary data.</text>
</comment>
<evidence type="ECO:0008006" key="3">
    <source>
        <dbReference type="Google" id="ProtNLM"/>
    </source>
</evidence>
<proteinExistence type="predicted"/>
<organism evidence="1 2">
    <name type="scientific">Syncephalastrum racemosum</name>
    <name type="common">Filamentous fungus</name>
    <dbReference type="NCBI Taxonomy" id="13706"/>
    <lineage>
        <taxon>Eukaryota</taxon>
        <taxon>Fungi</taxon>
        <taxon>Fungi incertae sedis</taxon>
        <taxon>Mucoromycota</taxon>
        <taxon>Mucoromycotina</taxon>
        <taxon>Mucoromycetes</taxon>
        <taxon>Mucorales</taxon>
        <taxon>Syncephalastraceae</taxon>
        <taxon>Syncephalastrum</taxon>
    </lineage>
</organism>
<dbReference type="STRING" id="13706.A0A1X2HCJ4"/>
<accession>A0A1X2HCJ4</accession>
<dbReference type="InParanoid" id="A0A1X2HCJ4"/>
<dbReference type="AlphaFoldDB" id="A0A1X2HCJ4"/>
<evidence type="ECO:0000313" key="2">
    <source>
        <dbReference type="Proteomes" id="UP000242180"/>
    </source>
</evidence>
<keyword evidence="2" id="KW-1185">Reference proteome</keyword>
<gene>
    <name evidence="1" type="ORF">BCR43DRAFT_440132</name>
</gene>
<dbReference type="Proteomes" id="UP000242180">
    <property type="component" value="Unassembled WGS sequence"/>
</dbReference>
<dbReference type="OMA" id="TIEVKAM"/>
<protein>
    <recommendedName>
        <fullName evidence="3">Fungal-type protein kinase domain-containing protein</fullName>
    </recommendedName>
</protein>
<evidence type="ECO:0000313" key="1">
    <source>
        <dbReference type="EMBL" id="ORY96523.1"/>
    </source>
</evidence>
<dbReference type="OrthoDB" id="2441332at2759"/>